<dbReference type="EMBL" id="BSRI01000001">
    <property type="protein sequence ID" value="GLV55574.1"/>
    <property type="molecule type" value="Genomic_DNA"/>
</dbReference>
<dbReference type="PROSITE" id="PS51186">
    <property type="entry name" value="GNAT"/>
    <property type="match status" value="1"/>
</dbReference>
<dbReference type="PANTHER" id="PTHR43441">
    <property type="entry name" value="RIBOSOMAL-PROTEIN-SERINE ACETYLTRANSFERASE"/>
    <property type="match status" value="1"/>
</dbReference>
<dbReference type="RefSeq" id="WP_338250045.1">
    <property type="nucleotide sequence ID" value="NZ_BSRI01000001.1"/>
</dbReference>
<dbReference type="InterPro" id="IPR000182">
    <property type="entry name" value="GNAT_dom"/>
</dbReference>
<comment type="caution">
    <text evidence="2">The sequence shown here is derived from an EMBL/GenBank/DDBJ whole genome shotgun (WGS) entry which is preliminary data.</text>
</comment>
<accession>A0ABQ6FMX7</accession>
<protein>
    <submittedName>
        <fullName evidence="2">Ribosomal-protein-serine acetyltransferase</fullName>
    </submittedName>
</protein>
<evidence type="ECO:0000313" key="3">
    <source>
        <dbReference type="Proteomes" id="UP001344906"/>
    </source>
</evidence>
<evidence type="ECO:0000313" key="2">
    <source>
        <dbReference type="EMBL" id="GLV55574.1"/>
    </source>
</evidence>
<keyword evidence="3" id="KW-1185">Reference proteome</keyword>
<gene>
    <name evidence="2" type="ORF">KDH_24180</name>
</gene>
<dbReference type="SUPFAM" id="SSF55729">
    <property type="entry name" value="Acyl-CoA N-acyltransferases (Nat)"/>
    <property type="match status" value="1"/>
</dbReference>
<dbReference type="Pfam" id="PF13302">
    <property type="entry name" value="Acetyltransf_3"/>
    <property type="match status" value="1"/>
</dbReference>
<dbReference type="InterPro" id="IPR051908">
    <property type="entry name" value="Ribosomal_N-acetyltransferase"/>
</dbReference>
<organism evidence="2 3">
    <name type="scientific">Dictyobacter halimunensis</name>
    <dbReference type="NCBI Taxonomy" id="3026934"/>
    <lineage>
        <taxon>Bacteria</taxon>
        <taxon>Bacillati</taxon>
        <taxon>Chloroflexota</taxon>
        <taxon>Ktedonobacteria</taxon>
        <taxon>Ktedonobacterales</taxon>
        <taxon>Dictyobacteraceae</taxon>
        <taxon>Dictyobacter</taxon>
    </lineage>
</organism>
<dbReference type="PANTHER" id="PTHR43441:SF12">
    <property type="entry name" value="RIBOSOMAL N-ACETYLTRANSFERASE YDAF-RELATED"/>
    <property type="match status" value="1"/>
</dbReference>
<proteinExistence type="predicted"/>
<feature type="domain" description="N-acetyltransferase" evidence="1">
    <location>
        <begin position="25"/>
        <end position="180"/>
    </location>
</feature>
<dbReference type="Gene3D" id="3.40.630.30">
    <property type="match status" value="1"/>
</dbReference>
<dbReference type="Proteomes" id="UP001344906">
    <property type="component" value="Unassembled WGS sequence"/>
</dbReference>
<evidence type="ECO:0000259" key="1">
    <source>
        <dbReference type="PROSITE" id="PS51186"/>
    </source>
</evidence>
<sequence>MGTSGLCIRVDDEIELRLHELRYAEAYHALIVRNIEHLREWMPWAAEEQTLEGTRNFMSSAMHRFADGTGLPTNLWYRGQLVGSIGYPRMSWQTRQAEIGYWLDKDMQGKGIITRATGALVTYAFEELGLNKVEIHAASGNYRSRAVPERLGFKQEGALRQNVWVNGQVYDMIIYGMLANEWHPSTDMGVLP</sequence>
<name>A0ABQ6FMX7_9CHLR</name>
<reference evidence="2 3" key="1">
    <citation type="submission" date="2023-02" db="EMBL/GenBank/DDBJ databases">
        <title>Dictyobacter halimunensis sp. nov., a new member of the class Ktedonobacteria from forest soil in a geothermal area.</title>
        <authorList>
            <person name="Rachmania M.K."/>
            <person name="Ningsih F."/>
            <person name="Sakai Y."/>
            <person name="Yabe S."/>
            <person name="Yokota A."/>
            <person name="Sjamsuridzal W."/>
        </authorList>
    </citation>
    <scope>NUCLEOTIDE SEQUENCE [LARGE SCALE GENOMIC DNA]</scope>
    <source>
        <strain evidence="2 3">S3.2.2.5</strain>
    </source>
</reference>
<dbReference type="InterPro" id="IPR016181">
    <property type="entry name" value="Acyl_CoA_acyltransferase"/>
</dbReference>